<feature type="compositionally biased region" description="Low complexity" evidence="1">
    <location>
        <begin position="49"/>
        <end position="65"/>
    </location>
</feature>
<comment type="caution">
    <text evidence="2">The sequence shown here is derived from an EMBL/GenBank/DDBJ whole genome shotgun (WGS) entry which is preliminary data.</text>
</comment>
<evidence type="ECO:0000313" key="2">
    <source>
        <dbReference type="EMBL" id="KAK7264343.1"/>
    </source>
</evidence>
<dbReference type="EMBL" id="JAYKXN010000008">
    <property type="protein sequence ID" value="KAK7264343.1"/>
    <property type="molecule type" value="Genomic_DNA"/>
</dbReference>
<accession>A0AAN9EWT0</accession>
<evidence type="ECO:0000313" key="3">
    <source>
        <dbReference type="Proteomes" id="UP001359559"/>
    </source>
</evidence>
<evidence type="ECO:0000256" key="1">
    <source>
        <dbReference type="SAM" id="MobiDB-lite"/>
    </source>
</evidence>
<reference evidence="2 3" key="1">
    <citation type="submission" date="2024-01" db="EMBL/GenBank/DDBJ databases">
        <title>The genomes of 5 underutilized Papilionoideae crops provide insights into root nodulation and disease resistance.</title>
        <authorList>
            <person name="Yuan L."/>
        </authorList>
    </citation>
    <scope>NUCLEOTIDE SEQUENCE [LARGE SCALE GENOMIC DNA]</scope>
    <source>
        <strain evidence="2">LY-2023</strain>
        <tissue evidence="2">Leaf</tissue>
    </source>
</reference>
<protein>
    <submittedName>
        <fullName evidence="2">Uncharacterized protein</fullName>
    </submittedName>
</protein>
<dbReference type="AlphaFoldDB" id="A0AAN9EWT0"/>
<keyword evidence="3" id="KW-1185">Reference proteome</keyword>
<name>A0AAN9EWT0_CLITE</name>
<gene>
    <name evidence="2" type="ORF">RJT34_31950</name>
</gene>
<feature type="compositionally biased region" description="Polar residues" evidence="1">
    <location>
        <begin position="39"/>
        <end position="48"/>
    </location>
</feature>
<feature type="region of interest" description="Disordered" evidence="1">
    <location>
        <begin position="129"/>
        <end position="149"/>
    </location>
</feature>
<sequence length="149" mass="15800">MTWAPGASTWGVSSASASPWDIPPPRFSGTDCKDMAAWTGSSSTTDPMTASASETSSTVISSSSSESKRLTPLDSLMSPKIGPVWPSSSLPPWNLPRVDWDKALNPRDPIQCQRGASCLRSAISPGLRPEAHGWGAPIPPEVRGTHKFP</sequence>
<dbReference type="Proteomes" id="UP001359559">
    <property type="component" value="Unassembled WGS sequence"/>
</dbReference>
<organism evidence="2 3">
    <name type="scientific">Clitoria ternatea</name>
    <name type="common">Butterfly pea</name>
    <dbReference type="NCBI Taxonomy" id="43366"/>
    <lineage>
        <taxon>Eukaryota</taxon>
        <taxon>Viridiplantae</taxon>
        <taxon>Streptophyta</taxon>
        <taxon>Embryophyta</taxon>
        <taxon>Tracheophyta</taxon>
        <taxon>Spermatophyta</taxon>
        <taxon>Magnoliopsida</taxon>
        <taxon>eudicotyledons</taxon>
        <taxon>Gunneridae</taxon>
        <taxon>Pentapetalae</taxon>
        <taxon>rosids</taxon>
        <taxon>fabids</taxon>
        <taxon>Fabales</taxon>
        <taxon>Fabaceae</taxon>
        <taxon>Papilionoideae</taxon>
        <taxon>50 kb inversion clade</taxon>
        <taxon>NPAAA clade</taxon>
        <taxon>indigoferoid/millettioid clade</taxon>
        <taxon>Phaseoleae</taxon>
        <taxon>Clitoria</taxon>
    </lineage>
</organism>
<feature type="region of interest" description="Disordered" evidence="1">
    <location>
        <begin position="1"/>
        <end position="78"/>
    </location>
</feature>
<proteinExistence type="predicted"/>